<dbReference type="PROSITE" id="PS50175">
    <property type="entry name" value="ASP_PROT_RETROV"/>
    <property type="match status" value="1"/>
</dbReference>
<keyword evidence="1" id="KW-0378">Hydrolase</keyword>
<dbReference type="InterPro" id="IPR001969">
    <property type="entry name" value="Aspartic_peptidase_AS"/>
</dbReference>
<name>A0A7Y7U5E1_9BACT</name>
<evidence type="ECO:0000259" key="2">
    <source>
        <dbReference type="PROSITE" id="PS50175"/>
    </source>
</evidence>
<dbReference type="AlphaFoldDB" id="A0A7Y7U5E1"/>
<dbReference type="GO" id="GO:0006508">
    <property type="term" value="P:proteolysis"/>
    <property type="evidence" value="ECO:0007669"/>
    <property type="project" value="UniProtKB-KW"/>
</dbReference>
<keyword evidence="3" id="KW-0645">Protease</keyword>
<dbReference type="SUPFAM" id="SSF50630">
    <property type="entry name" value="Acid proteases"/>
    <property type="match status" value="2"/>
</dbReference>
<sequence length="297" mass="32035">MAQAKKIDTKFRPEDLALPPRLTAPIKLIDGLMVVEAEIDGRRGAFFLDTGASSFVLNKARFAMPGTMAAPNPTAPMGVNGSVGAMSYYQVGRFDWEGLGFQNKEVPTVDLTQVEKKLNGTPLLGIIGYNLLNQYALTLDYRAGRVELRRPGTEDAAATAAAVPLLTVPFTLRGHLPVLPFTLAGQTYDLALDTGAQSNLLDEQLAPALASRLRKSSQATLAGAGSATRQVVQGQLPEMQLAGKLAFRRQRTVFSDISHLNKTPGAASIQGIAGYPMLSQYRTTIDYVNKQLILTSW</sequence>
<dbReference type="Pfam" id="PF13650">
    <property type="entry name" value="Asp_protease_2"/>
    <property type="match status" value="2"/>
</dbReference>
<gene>
    <name evidence="3" type="ORF">HW554_04000</name>
</gene>
<protein>
    <submittedName>
        <fullName evidence="3">Aspartyl protease family protein</fullName>
    </submittedName>
</protein>
<dbReference type="EMBL" id="JABKAU010000005">
    <property type="protein sequence ID" value="NVO30360.1"/>
    <property type="molecule type" value="Genomic_DNA"/>
</dbReference>
<dbReference type="InterPro" id="IPR001995">
    <property type="entry name" value="Peptidase_A2_cat"/>
</dbReference>
<reference evidence="3 4" key="1">
    <citation type="submission" date="2020-05" db="EMBL/GenBank/DDBJ databases">
        <title>Hymenobacter terrestris sp. nov. and Hymenobacter lapidiphilus sp. nov., isolated from regoliths in Antarctica.</title>
        <authorList>
            <person name="Sedlacek I."/>
            <person name="Pantucek R."/>
            <person name="Zeman M."/>
            <person name="Holochova P."/>
            <person name="Kralova S."/>
            <person name="Stankova E."/>
            <person name="Sedo O."/>
            <person name="Micenkova L."/>
            <person name="Svec P."/>
            <person name="Gupta V."/>
            <person name="Sood U."/>
            <person name="Korpole U.S."/>
            <person name="Lal R."/>
        </authorList>
    </citation>
    <scope>NUCLEOTIDE SEQUENCE [LARGE SCALE GENOMIC DNA]</scope>
    <source>
        <strain evidence="3 4">P5342</strain>
    </source>
</reference>
<dbReference type="Gene3D" id="2.40.70.10">
    <property type="entry name" value="Acid Proteases"/>
    <property type="match status" value="2"/>
</dbReference>
<feature type="domain" description="Peptidase A2" evidence="2">
    <location>
        <begin position="188"/>
        <end position="229"/>
    </location>
</feature>
<accession>A0A7Y7U5E1</accession>
<dbReference type="GO" id="GO:0004190">
    <property type="term" value="F:aspartic-type endopeptidase activity"/>
    <property type="evidence" value="ECO:0007669"/>
    <property type="project" value="InterPro"/>
</dbReference>
<evidence type="ECO:0000256" key="1">
    <source>
        <dbReference type="ARBA" id="ARBA00022801"/>
    </source>
</evidence>
<dbReference type="PROSITE" id="PS00141">
    <property type="entry name" value="ASP_PROTEASE"/>
    <property type="match status" value="1"/>
</dbReference>
<comment type="caution">
    <text evidence="3">The sequence shown here is derived from an EMBL/GenBank/DDBJ whole genome shotgun (WGS) entry which is preliminary data.</text>
</comment>
<evidence type="ECO:0000313" key="4">
    <source>
        <dbReference type="Proteomes" id="UP000565521"/>
    </source>
</evidence>
<evidence type="ECO:0000313" key="3">
    <source>
        <dbReference type="EMBL" id="NVO30360.1"/>
    </source>
</evidence>
<dbReference type="InterPro" id="IPR021109">
    <property type="entry name" value="Peptidase_aspartic_dom_sf"/>
</dbReference>
<organism evidence="3 4">
    <name type="scientific">Hymenobacter lapidiphilus</name>
    <dbReference type="NCBI Taxonomy" id="2608003"/>
    <lineage>
        <taxon>Bacteria</taxon>
        <taxon>Pseudomonadati</taxon>
        <taxon>Bacteroidota</taxon>
        <taxon>Cytophagia</taxon>
        <taxon>Cytophagales</taxon>
        <taxon>Hymenobacteraceae</taxon>
        <taxon>Hymenobacter</taxon>
    </lineage>
</organism>
<dbReference type="RefSeq" id="WP_176907060.1">
    <property type="nucleotide sequence ID" value="NZ_JABKAU010000005.1"/>
</dbReference>
<keyword evidence="4" id="KW-1185">Reference proteome</keyword>
<dbReference type="Proteomes" id="UP000565521">
    <property type="component" value="Unassembled WGS sequence"/>
</dbReference>
<proteinExistence type="predicted"/>